<evidence type="ECO:0000259" key="3">
    <source>
        <dbReference type="Pfam" id="PF02902"/>
    </source>
</evidence>
<keyword evidence="5" id="KW-1185">Reference proteome</keyword>
<dbReference type="InterPro" id="IPR003653">
    <property type="entry name" value="Peptidase_C48_C"/>
</dbReference>
<evidence type="ECO:0000256" key="2">
    <source>
        <dbReference type="ARBA" id="ARBA00022801"/>
    </source>
</evidence>
<reference evidence="5" key="2">
    <citation type="journal article" date="2017" name="J. Anim. Genet.">
        <title>Multiple reference genome sequences of hot pepper reveal the massive evolution of plant disease resistance genes by retroduplication.</title>
        <authorList>
            <person name="Kim S."/>
            <person name="Park J."/>
            <person name="Yeom S.-I."/>
            <person name="Kim Y.-M."/>
            <person name="Seo E."/>
            <person name="Kim K.-T."/>
            <person name="Kim M.-S."/>
            <person name="Lee J.M."/>
            <person name="Cheong K."/>
            <person name="Shin H.-S."/>
            <person name="Kim S.-B."/>
            <person name="Han K."/>
            <person name="Lee J."/>
            <person name="Park M."/>
            <person name="Lee H.-A."/>
            <person name="Lee H.-Y."/>
            <person name="Lee Y."/>
            <person name="Oh S."/>
            <person name="Lee J.H."/>
            <person name="Choi E."/>
            <person name="Choi E."/>
            <person name="Lee S.E."/>
            <person name="Jeon J."/>
            <person name="Kim H."/>
            <person name="Choi G."/>
            <person name="Song H."/>
            <person name="Lee J."/>
            <person name="Lee S.-C."/>
            <person name="Kwon J.-K."/>
            <person name="Lee H.-Y."/>
            <person name="Koo N."/>
            <person name="Hong Y."/>
            <person name="Kim R.W."/>
            <person name="Kang W.-H."/>
            <person name="Huh J.H."/>
            <person name="Kang B.-C."/>
            <person name="Yang T.-J."/>
            <person name="Lee Y.-H."/>
            <person name="Bennetzen J.L."/>
            <person name="Choi D."/>
        </authorList>
    </citation>
    <scope>NUCLEOTIDE SEQUENCE [LARGE SCALE GENOMIC DNA]</scope>
    <source>
        <strain evidence="5">cv. PBC81</strain>
    </source>
</reference>
<dbReference type="GO" id="GO:0008234">
    <property type="term" value="F:cysteine-type peptidase activity"/>
    <property type="evidence" value="ECO:0007669"/>
    <property type="project" value="InterPro"/>
</dbReference>
<evidence type="ECO:0000313" key="5">
    <source>
        <dbReference type="Proteomes" id="UP000224567"/>
    </source>
</evidence>
<keyword evidence="1" id="KW-0645">Protease</keyword>
<protein>
    <recommendedName>
        <fullName evidence="3">Ubiquitin-like protease family profile domain-containing protein</fullName>
    </recommendedName>
</protein>
<evidence type="ECO:0000313" key="4">
    <source>
        <dbReference type="EMBL" id="PHT33676.1"/>
    </source>
</evidence>
<gene>
    <name evidence="4" type="ORF">CQW23_25476</name>
</gene>
<organism evidence="4 5">
    <name type="scientific">Capsicum baccatum</name>
    <name type="common">Peruvian pepper</name>
    <dbReference type="NCBI Taxonomy" id="33114"/>
    <lineage>
        <taxon>Eukaryota</taxon>
        <taxon>Viridiplantae</taxon>
        <taxon>Streptophyta</taxon>
        <taxon>Embryophyta</taxon>
        <taxon>Tracheophyta</taxon>
        <taxon>Spermatophyta</taxon>
        <taxon>Magnoliopsida</taxon>
        <taxon>eudicotyledons</taxon>
        <taxon>Gunneridae</taxon>
        <taxon>Pentapetalae</taxon>
        <taxon>asterids</taxon>
        <taxon>lamiids</taxon>
        <taxon>Solanales</taxon>
        <taxon>Solanaceae</taxon>
        <taxon>Solanoideae</taxon>
        <taxon>Capsiceae</taxon>
        <taxon>Capsicum</taxon>
    </lineage>
</organism>
<proteinExistence type="predicted"/>
<reference evidence="4 5" key="1">
    <citation type="journal article" date="2017" name="Genome Biol.">
        <title>New reference genome sequences of hot pepper reveal the massive evolution of plant disease-resistance genes by retroduplication.</title>
        <authorList>
            <person name="Kim S."/>
            <person name="Park J."/>
            <person name="Yeom S.I."/>
            <person name="Kim Y.M."/>
            <person name="Seo E."/>
            <person name="Kim K.T."/>
            <person name="Kim M.S."/>
            <person name="Lee J.M."/>
            <person name="Cheong K."/>
            <person name="Shin H.S."/>
            <person name="Kim S.B."/>
            <person name="Han K."/>
            <person name="Lee J."/>
            <person name="Park M."/>
            <person name="Lee H.A."/>
            <person name="Lee H.Y."/>
            <person name="Lee Y."/>
            <person name="Oh S."/>
            <person name="Lee J.H."/>
            <person name="Choi E."/>
            <person name="Choi E."/>
            <person name="Lee S.E."/>
            <person name="Jeon J."/>
            <person name="Kim H."/>
            <person name="Choi G."/>
            <person name="Song H."/>
            <person name="Lee J."/>
            <person name="Lee S.C."/>
            <person name="Kwon J.K."/>
            <person name="Lee H.Y."/>
            <person name="Koo N."/>
            <person name="Hong Y."/>
            <person name="Kim R.W."/>
            <person name="Kang W.H."/>
            <person name="Huh J.H."/>
            <person name="Kang B.C."/>
            <person name="Yang T.J."/>
            <person name="Lee Y.H."/>
            <person name="Bennetzen J.L."/>
            <person name="Choi D."/>
        </authorList>
    </citation>
    <scope>NUCLEOTIDE SEQUENCE [LARGE SCALE GENOMIC DNA]</scope>
    <source>
        <strain evidence="5">cv. PBC81</strain>
    </source>
</reference>
<dbReference type="OrthoDB" id="1112035at2759"/>
<dbReference type="AlphaFoldDB" id="A0A2G2VL15"/>
<dbReference type="EMBL" id="MLFT02000011">
    <property type="protein sequence ID" value="PHT33676.1"/>
    <property type="molecule type" value="Genomic_DNA"/>
</dbReference>
<accession>A0A2G2VL15</accession>
<dbReference type="GO" id="GO:0006508">
    <property type="term" value="P:proteolysis"/>
    <property type="evidence" value="ECO:0007669"/>
    <property type="project" value="UniProtKB-KW"/>
</dbReference>
<keyword evidence="2" id="KW-0378">Hydrolase</keyword>
<dbReference type="Proteomes" id="UP000224567">
    <property type="component" value="Unassembled WGS sequence"/>
</dbReference>
<comment type="caution">
    <text evidence="4">The sequence shown here is derived from an EMBL/GenBank/DDBJ whole genome shotgun (WGS) entry which is preliminary data.</text>
</comment>
<name>A0A2G2VL15_CAPBA</name>
<evidence type="ECO:0000256" key="1">
    <source>
        <dbReference type="ARBA" id="ARBA00022670"/>
    </source>
</evidence>
<sequence>MYQCGGFPLAFQYWFYEYCPYADNKLAVRVEDSVLQILKWSVTIRPNYRKVKFAFSDINREQFAILNEYHSGHNVGLKNDDTRGGNPIEVNLSNNVEWQTDGTPKIDHISDNVVDGAGDCDRIDVVARDHLSDNVVDDIGKEIISVYDYIDTGATDRPITENVQCMKDLVENNQEIDWSVVLNSEISKYTQPDKIGEHSVIKKVVGKIDTNLGCTSVALEATEVLVDVGSIRKNVDDTSIGDKSTVILDDTPIVPRRIRKPVAICESPYVSKFDSSCSNIQGQPTKCVAEKVVSAYSELIPYLLSSIDFGDKRSDGISTADSFDIRMVDGLPTQKNTDCGIFVVAFAEYMIECVQFSAI</sequence>
<dbReference type="Pfam" id="PF02902">
    <property type="entry name" value="Peptidase_C48"/>
    <property type="match status" value="1"/>
</dbReference>
<feature type="domain" description="Ubiquitin-like protease family profile" evidence="3">
    <location>
        <begin position="279"/>
        <end position="355"/>
    </location>
</feature>